<dbReference type="Proteomes" id="UP000326924">
    <property type="component" value="Unassembled WGS sequence"/>
</dbReference>
<sequence length="303" mass="33043">MTTPKVSHNPSPPHTSHKRPRSPFSDTDDDDEYNPTLCSRVYKKTKTKFARSGTEADPIDLTGDSDFESENNKQPAPAVLPPGNAVDPSTGATPATPSEEEPWLPSLVAAPIPWQVSCGLRFGQQAQRPTGSAASGSAEAAITTTRTTVSCGYSRVLKDVNVRWSLSVTWTSLRSLCQEHMGGWTLAVPRCGLGSKRPVSSGQLSACWRRGGRDCLYDEGDRKCGARWFNPGASLVWSDPEYSRPIPRVAATQLVQFTTHTRTWVLLGEQSARRAGPGDWIYAPHDAMLGKRRGDWGRHRAGA</sequence>
<feature type="region of interest" description="Disordered" evidence="1">
    <location>
        <begin position="1"/>
        <end position="101"/>
    </location>
</feature>
<gene>
    <name evidence="2" type="ORF">FN846DRAFT_891378</name>
</gene>
<name>A0A5J5ETQ4_9PEZI</name>
<reference evidence="2 3" key="1">
    <citation type="submission" date="2019-09" db="EMBL/GenBank/DDBJ databases">
        <title>Draft genome of the ectomycorrhizal ascomycete Sphaerosporella brunnea.</title>
        <authorList>
            <consortium name="DOE Joint Genome Institute"/>
            <person name="Benucci G.M."/>
            <person name="Marozzi G."/>
            <person name="Antonielli L."/>
            <person name="Sanchez S."/>
            <person name="Marco P."/>
            <person name="Wang X."/>
            <person name="Falini L.B."/>
            <person name="Barry K."/>
            <person name="Haridas S."/>
            <person name="Lipzen A."/>
            <person name="Labutti K."/>
            <person name="Grigoriev I.V."/>
            <person name="Murat C."/>
            <person name="Martin F."/>
            <person name="Albertini E."/>
            <person name="Donnini D."/>
            <person name="Bonito G."/>
        </authorList>
    </citation>
    <scope>NUCLEOTIDE SEQUENCE [LARGE SCALE GENOMIC DNA]</scope>
    <source>
        <strain evidence="2 3">Sb_GMNB300</strain>
    </source>
</reference>
<dbReference type="EMBL" id="VXIS01000126">
    <property type="protein sequence ID" value="KAA8902856.1"/>
    <property type="molecule type" value="Genomic_DNA"/>
</dbReference>
<comment type="caution">
    <text evidence="2">The sequence shown here is derived from an EMBL/GenBank/DDBJ whole genome shotgun (WGS) entry which is preliminary data.</text>
</comment>
<keyword evidence="3" id="KW-1185">Reference proteome</keyword>
<evidence type="ECO:0000256" key="1">
    <source>
        <dbReference type="SAM" id="MobiDB-lite"/>
    </source>
</evidence>
<evidence type="ECO:0000313" key="2">
    <source>
        <dbReference type="EMBL" id="KAA8902856.1"/>
    </source>
</evidence>
<organism evidence="2 3">
    <name type="scientific">Sphaerosporella brunnea</name>
    <dbReference type="NCBI Taxonomy" id="1250544"/>
    <lineage>
        <taxon>Eukaryota</taxon>
        <taxon>Fungi</taxon>
        <taxon>Dikarya</taxon>
        <taxon>Ascomycota</taxon>
        <taxon>Pezizomycotina</taxon>
        <taxon>Pezizomycetes</taxon>
        <taxon>Pezizales</taxon>
        <taxon>Pyronemataceae</taxon>
        <taxon>Sphaerosporella</taxon>
    </lineage>
</organism>
<dbReference type="InParanoid" id="A0A5J5ETQ4"/>
<dbReference type="AlphaFoldDB" id="A0A5J5ETQ4"/>
<proteinExistence type="predicted"/>
<protein>
    <submittedName>
        <fullName evidence="2">Uncharacterized protein</fullName>
    </submittedName>
</protein>
<accession>A0A5J5ETQ4</accession>
<evidence type="ECO:0000313" key="3">
    <source>
        <dbReference type="Proteomes" id="UP000326924"/>
    </source>
</evidence>